<evidence type="ECO:0000256" key="5">
    <source>
        <dbReference type="SAM" id="MobiDB-lite"/>
    </source>
</evidence>
<keyword evidence="3 6" id="KW-1133">Transmembrane helix</keyword>
<evidence type="ECO:0000313" key="9">
    <source>
        <dbReference type="Proteomes" id="UP000002279"/>
    </source>
</evidence>
<organism evidence="8 9">
    <name type="scientific">Ornithorhynchus anatinus</name>
    <name type="common">Duckbill platypus</name>
    <dbReference type="NCBI Taxonomy" id="9258"/>
    <lineage>
        <taxon>Eukaryota</taxon>
        <taxon>Metazoa</taxon>
        <taxon>Chordata</taxon>
        <taxon>Craniata</taxon>
        <taxon>Vertebrata</taxon>
        <taxon>Euteleostomi</taxon>
        <taxon>Mammalia</taxon>
        <taxon>Monotremata</taxon>
        <taxon>Ornithorhynchidae</taxon>
        <taxon>Ornithorhynchus</taxon>
    </lineage>
</organism>
<feature type="transmembrane region" description="Helical" evidence="6">
    <location>
        <begin position="109"/>
        <end position="129"/>
    </location>
</feature>
<dbReference type="Proteomes" id="UP000002279">
    <property type="component" value="Chromosome 3"/>
</dbReference>
<dbReference type="Pfam" id="PF04116">
    <property type="entry name" value="FA_hydroxylase"/>
    <property type="match status" value="1"/>
</dbReference>
<feature type="transmembrane region" description="Helical" evidence="6">
    <location>
        <begin position="191"/>
        <end position="213"/>
    </location>
</feature>
<evidence type="ECO:0000256" key="1">
    <source>
        <dbReference type="ARBA" id="ARBA00004370"/>
    </source>
</evidence>
<evidence type="ECO:0000256" key="4">
    <source>
        <dbReference type="ARBA" id="ARBA00023136"/>
    </source>
</evidence>
<keyword evidence="9" id="KW-1185">Reference proteome</keyword>
<name>F6RV21_ORNAN</name>
<dbReference type="InterPro" id="IPR006694">
    <property type="entry name" value="Fatty_acid_hydroxylase"/>
</dbReference>
<evidence type="ECO:0000259" key="7">
    <source>
        <dbReference type="Pfam" id="PF04116"/>
    </source>
</evidence>
<sequence length="302" mass="34477">MNSSSSGPGCISSSGSSSSGCSSNDSTIGSLHWSVPLDARPRGILQPLWLVLKSREALLQSPFFPGTFSFVTYVGFCLPFVILDFLSWKVPALRRYKLNPRASPSPRQMLLCLAQSVYHHLVFIFPLTVARWSWRPVGFPEAAPPLPEVLTQVVGCLLLFDFQYFLWHWLHHKVPWLYRTFHRVHHKHTSAFALATQYSSIWELLSLGFFAAVNPVLLRCHPLTEMTFFLVNIWLSVEDHSGYDFPWSTHRLVPFGLYGGAPHHDVHHLKFKCNYAPYFTHWDWLFGTLASPHPKTIDNSRG</sequence>
<dbReference type="PANTHER" id="PTHR11863">
    <property type="entry name" value="STEROL DESATURASE"/>
    <property type="match status" value="1"/>
</dbReference>
<dbReference type="GO" id="GO:0016020">
    <property type="term" value="C:membrane"/>
    <property type="evidence" value="ECO:0007669"/>
    <property type="project" value="UniProtKB-SubCell"/>
</dbReference>
<dbReference type="GO" id="GO:0008610">
    <property type="term" value="P:lipid biosynthetic process"/>
    <property type="evidence" value="ECO:0007669"/>
    <property type="project" value="InterPro"/>
</dbReference>
<accession>F6RV21</accession>
<dbReference type="AlphaFoldDB" id="F6RV21"/>
<feature type="domain" description="Fatty acid hydroxylase" evidence="7">
    <location>
        <begin position="154"/>
        <end position="288"/>
    </location>
</feature>
<dbReference type="HOGENOM" id="CLU_047036_5_1_1"/>
<dbReference type="GO" id="GO:0016491">
    <property type="term" value="F:oxidoreductase activity"/>
    <property type="evidence" value="ECO:0007669"/>
    <property type="project" value="InterPro"/>
</dbReference>
<dbReference type="GeneTree" id="ENSGT00940000162142"/>
<evidence type="ECO:0000256" key="2">
    <source>
        <dbReference type="ARBA" id="ARBA00022692"/>
    </source>
</evidence>
<reference evidence="8 9" key="1">
    <citation type="journal article" date="2008" name="Nature">
        <title>Genome analysis of the platypus reveals unique signatures of evolution.</title>
        <authorList>
            <person name="Warren W.C."/>
            <person name="Hillier L.W."/>
            <person name="Marshall Graves J.A."/>
            <person name="Birney E."/>
            <person name="Ponting C.P."/>
            <person name="Grutzner F."/>
            <person name="Belov K."/>
            <person name="Miller W."/>
            <person name="Clarke L."/>
            <person name="Chinwalla A.T."/>
            <person name="Yang S.P."/>
            <person name="Heger A."/>
            <person name="Locke D.P."/>
            <person name="Miethke P."/>
            <person name="Waters P.D."/>
            <person name="Veyrunes F."/>
            <person name="Fulton L."/>
            <person name="Fulton B."/>
            <person name="Graves T."/>
            <person name="Wallis J."/>
            <person name="Puente X.S."/>
            <person name="Lopez-Otin C."/>
            <person name="Ordonez G.R."/>
            <person name="Eichler E.E."/>
            <person name="Chen L."/>
            <person name="Cheng Z."/>
            <person name="Deakin J.E."/>
            <person name="Alsop A."/>
            <person name="Thompson K."/>
            <person name="Kirby P."/>
            <person name="Papenfuss A.T."/>
            <person name="Wakefield M.J."/>
            <person name="Olender T."/>
            <person name="Lancet D."/>
            <person name="Huttley G.A."/>
            <person name="Smit A.F."/>
            <person name="Pask A."/>
            <person name="Temple-Smith P."/>
            <person name="Batzer M.A."/>
            <person name="Walker J.A."/>
            <person name="Konkel M.K."/>
            <person name="Harris R.S."/>
            <person name="Whittington C.M."/>
            <person name="Wong E.S."/>
            <person name="Gemmell N.J."/>
            <person name="Buschiazzo E."/>
            <person name="Vargas Jentzsch I.M."/>
            <person name="Merkel A."/>
            <person name="Schmitz J."/>
            <person name="Zemann A."/>
            <person name="Churakov G."/>
            <person name="Kriegs J.O."/>
            <person name="Brosius J."/>
            <person name="Murchison E.P."/>
            <person name="Sachidanandam R."/>
            <person name="Smith C."/>
            <person name="Hannon G.J."/>
            <person name="Tsend-Ayush E."/>
            <person name="McMillan D."/>
            <person name="Attenborough R."/>
            <person name="Rens W."/>
            <person name="Ferguson-Smith M."/>
            <person name="Lefevre C.M."/>
            <person name="Sharp J.A."/>
            <person name="Nicholas K.R."/>
            <person name="Ray D.A."/>
            <person name="Kube M."/>
            <person name="Reinhardt R."/>
            <person name="Pringle T.H."/>
            <person name="Taylor J."/>
            <person name="Jones R.C."/>
            <person name="Nixon B."/>
            <person name="Dacheux J.L."/>
            <person name="Niwa H."/>
            <person name="Sekita Y."/>
            <person name="Huang X."/>
            <person name="Stark A."/>
            <person name="Kheradpour P."/>
            <person name="Kellis M."/>
            <person name="Flicek P."/>
            <person name="Chen Y."/>
            <person name="Webber C."/>
            <person name="Hardison R."/>
            <person name="Nelson J."/>
            <person name="Hallsworth-Pepin K."/>
            <person name="Delehaunty K."/>
            <person name="Markovic C."/>
            <person name="Minx P."/>
            <person name="Feng Y."/>
            <person name="Kremitzki C."/>
            <person name="Mitreva M."/>
            <person name="Glasscock J."/>
            <person name="Wylie T."/>
            <person name="Wohldmann P."/>
            <person name="Thiru P."/>
            <person name="Nhan M.N."/>
            <person name="Pohl C.S."/>
            <person name="Smith S.M."/>
            <person name="Hou S."/>
            <person name="Nefedov M."/>
            <person name="de Jong P.J."/>
            <person name="Renfree M.B."/>
            <person name="Mardis E.R."/>
            <person name="Wilson R.K."/>
        </authorList>
    </citation>
    <scope>NUCLEOTIDE SEQUENCE [LARGE SCALE GENOMIC DNA]</scope>
    <source>
        <strain evidence="8 9">Glennie</strain>
    </source>
</reference>
<gene>
    <name evidence="8" type="primary">CH25H</name>
</gene>
<dbReference type="eggNOG" id="KOG0873">
    <property type="taxonomic scope" value="Eukaryota"/>
</dbReference>
<keyword evidence="4 6" id="KW-0472">Membrane</keyword>
<proteinExistence type="predicted"/>
<dbReference type="Ensembl" id="ENSOANT00000003795.2">
    <property type="protein sequence ID" value="ENSOANP00000003794.2"/>
    <property type="gene ID" value="ENSOANG00000002397.2"/>
</dbReference>
<feature type="region of interest" description="Disordered" evidence="5">
    <location>
        <begin position="1"/>
        <end position="22"/>
    </location>
</feature>
<keyword evidence="2 6" id="KW-0812">Transmembrane</keyword>
<feature type="transmembrane region" description="Helical" evidence="6">
    <location>
        <begin position="149"/>
        <end position="170"/>
    </location>
</feature>
<protein>
    <submittedName>
        <fullName evidence="8">Cholesterol 25-hydroxylase</fullName>
    </submittedName>
</protein>
<reference evidence="8" key="2">
    <citation type="submission" date="2025-08" db="UniProtKB">
        <authorList>
            <consortium name="Ensembl"/>
        </authorList>
    </citation>
    <scope>IDENTIFICATION</scope>
    <source>
        <strain evidence="8">Glennie</strain>
    </source>
</reference>
<evidence type="ECO:0000256" key="3">
    <source>
        <dbReference type="ARBA" id="ARBA00022989"/>
    </source>
</evidence>
<dbReference type="GO" id="GO:0005506">
    <property type="term" value="F:iron ion binding"/>
    <property type="evidence" value="ECO:0007669"/>
    <property type="project" value="InterPro"/>
</dbReference>
<reference evidence="8" key="3">
    <citation type="submission" date="2025-09" db="UniProtKB">
        <authorList>
            <consortium name="Ensembl"/>
        </authorList>
    </citation>
    <scope>IDENTIFICATION</scope>
    <source>
        <strain evidence="8">Glennie</strain>
    </source>
</reference>
<dbReference type="InterPro" id="IPR050307">
    <property type="entry name" value="Sterol_Desaturase_Related"/>
</dbReference>
<evidence type="ECO:0000256" key="6">
    <source>
        <dbReference type="SAM" id="Phobius"/>
    </source>
</evidence>
<comment type="subcellular location">
    <subcellularLocation>
        <location evidence="1">Membrane</location>
    </subcellularLocation>
</comment>
<feature type="transmembrane region" description="Helical" evidence="6">
    <location>
        <begin position="68"/>
        <end position="88"/>
    </location>
</feature>
<dbReference type="Bgee" id="ENSOANG00000002397">
    <property type="expression patterns" value="Expressed in adult mammalian kidney and 6 other cell types or tissues"/>
</dbReference>
<evidence type="ECO:0000313" key="8">
    <source>
        <dbReference type="Ensembl" id="ENSOANP00000003794.2"/>
    </source>
</evidence>
<dbReference type="STRING" id="9258.ENSOANP00000003794"/>